<name>D8LJZ4_ECTSI</name>
<evidence type="ECO:0000256" key="8">
    <source>
        <dbReference type="SAM" id="MobiDB-lite"/>
    </source>
</evidence>
<evidence type="ECO:0000256" key="5">
    <source>
        <dbReference type="ARBA" id="ARBA00023136"/>
    </source>
</evidence>
<keyword evidence="5 9" id="KW-0472">Membrane</keyword>
<reference evidence="11 12" key="1">
    <citation type="journal article" date="2010" name="Nature">
        <title>The Ectocarpus genome and the independent evolution of multicellularity in brown algae.</title>
        <authorList>
            <person name="Cock J.M."/>
            <person name="Sterck L."/>
            <person name="Rouze P."/>
            <person name="Scornet D."/>
            <person name="Allen A.E."/>
            <person name="Amoutzias G."/>
            <person name="Anthouard V."/>
            <person name="Artiguenave F."/>
            <person name="Aury J.M."/>
            <person name="Badger J.H."/>
            <person name="Beszteri B."/>
            <person name="Billiau K."/>
            <person name="Bonnet E."/>
            <person name="Bothwell J.H."/>
            <person name="Bowler C."/>
            <person name="Boyen C."/>
            <person name="Brownlee C."/>
            <person name="Carrano C.J."/>
            <person name="Charrier B."/>
            <person name="Cho G.Y."/>
            <person name="Coelho S.M."/>
            <person name="Collen J."/>
            <person name="Corre E."/>
            <person name="Da Silva C."/>
            <person name="Delage L."/>
            <person name="Delaroque N."/>
            <person name="Dittami S.M."/>
            <person name="Doulbeau S."/>
            <person name="Elias M."/>
            <person name="Farnham G."/>
            <person name="Gachon C.M."/>
            <person name="Gschloessl B."/>
            <person name="Heesch S."/>
            <person name="Jabbari K."/>
            <person name="Jubin C."/>
            <person name="Kawai H."/>
            <person name="Kimura K."/>
            <person name="Kloareg B."/>
            <person name="Kupper F.C."/>
            <person name="Lang D."/>
            <person name="Le Bail A."/>
            <person name="Leblanc C."/>
            <person name="Lerouge P."/>
            <person name="Lohr M."/>
            <person name="Lopez P.J."/>
            <person name="Martens C."/>
            <person name="Maumus F."/>
            <person name="Michel G."/>
            <person name="Miranda-Saavedra D."/>
            <person name="Morales J."/>
            <person name="Moreau H."/>
            <person name="Motomura T."/>
            <person name="Nagasato C."/>
            <person name="Napoli C.A."/>
            <person name="Nelson D.R."/>
            <person name="Nyvall-Collen P."/>
            <person name="Peters A.F."/>
            <person name="Pommier C."/>
            <person name="Potin P."/>
            <person name="Poulain J."/>
            <person name="Quesneville H."/>
            <person name="Read B."/>
            <person name="Rensing S.A."/>
            <person name="Ritter A."/>
            <person name="Rousvoal S."/>
            <person name="Samanta M."/>
            <person name="Samson G."/>
            <person name="Schroeder D.C."/>
            <person name="Segurens B."/>
            <person name="Strittmatter M."/>
            <person name="Tonon T."/>
            <person name="Tregear J.W."/>
            <person name="Valentin K."/>
            <person name="von Dassow P."/>
            <person name="Yamagishi T."/>
            <person name="Van de Peer Y."/>
            <person name="Wincker P."/>
        </authorList>
    </citation>
    <scope>NUCLEOTIDE SEQUENCE [LARGE SCALE GENOMIC DNA]</scope>
    <source>
        <strain evidence="12">Ec32 / CCAP1310/4</strain>
    </source>
</reference>
<dbReference type="STRING" id="2880.D8LJZ4"/>
<evidence type="ECO:0000259" key="10">
    <source>
        <dbReference type="PROSITE" id="PS50261"/>
    </source>
</evidence>
<dbReference type="GO" id="GO:0005886">
    <property type="term" value="C:plasma membrane"/>
    <property type="evidence" value="ECO:0007669"/>
    <property type="project" value="TreeGrafter"/>
</dbReference>
<evidence type="ECO:0000256" key="1">
    <source>
        <dbReference type="ARBA" id="ARBA00004141"/>
    </source>
</evidence>
<evidence type="ECO:0000256" key="7">
    <source>
        <dbReference type="ARBA" id="ARBA00023224"/>
    </source>
</evidence>
<organism evidence="11 12">
    <name type="scientific">Ectocarpus siliculosus</name>
    <name type="common">Brown alga</name>
    <name type="synonym">Conferva siliculosa</name>
    <dbReference type="NCBI Taxonomy" id="2880"/>
    <lineage>
        <taxon>Eukaryota</taxon>
        <taxon>Sar</taxon>
        <taxon>Stramenopiles</taxon>
        <taxon>Ochrophyta</taxon>
        <taxon>PX clade</taxon>
        <taxon>Phaeophyceae</taxon>
        <taxon>Ectocarpales</taxon>
        <taxon>Ectocarpaceae</taxon>
        <taxon>Ectocarpus</taxon>
    </lineage>
</organism>
<gene>
    <name evidence="11" type="primary">GCR1</name>
    <name evidence="11" type="ORF">Esi_0028_0043</name>
</gene>
<dbReference type="InterPro" id="IPR022340">
    <property type="entry name" value="GPCR_GCR1_put"/>
</dbReference>
<feature type="transmembrane region" description="Helical" evidence="9">
    <location>
        <begin position="225"/>
        <end position="242"/>
    </location>
</feature>
<evidence type="ECO:0000256" key="2">
    <source>
        <dbReference type="ARBA" id="ARBA00022692"/>
    </source>
</evidence>
<feature type="transmembrane region" description="Helical" evidence="9">
    <location>
        <begin position="47"/>
        <end position="65"/>
    </location>
</feature>
<dbReference type="eggNOG" id="ENOG502QUBH">
    <property type="taxonomic scope" value="Eukaryota"/>
</dbReference>
<dbReference type="InterPro" id="IPR017981">
    <property type="entry name" value="GPCR_2-like_7TM"/>
</dbReference>
<evidence type="ECO:0000313" key="12">
    <source>
        <dbReference type="Proteomes" id="UP000002630"/>
    </source>
</evidence>
<dbReference type="EMBL" id="FN649741">
    <property type="protein sequence ID" value="CBN74463.1"/>
    <property type="molecule type" value="Genomic_DNA"/>
</dbReference>
<dbReference type="Proteomes" id="UP000002630">
    <property type="component" value="Linkage Group LG16"/>
</dbReference>
<dbReference type="EMBL" id="FN648464">
    <property type="protein sequence ID" value="CBN74463.1"/>
    <property type="molecule type" value="Genomic_DNA"/>
</dbReference>
<dbReference type="GO" id="GO:0007189">
    <property type="term" value="P:adenylate cyclase-activating G protein-coupled receptor signaling pathway"/>
    <property type="evidence" value="ECO:0007669"/>
    <property type="project" value="TreeGrafter"/>
</dbReference>
<dbReference type="SUPFAM" id="SSF81321">
    <property type="entry name" value="Family A G protein-coupled receptor-like"/>
    <property type="match status" value="1"/>
</dbReference>
<evidence type="ECO:0000256" key="4">
    <source>
        <dbReference type="ARBA" id="ARBA00023040"/>
    </source>
</evidence>
<feature type="transmembrane region" description="Helical" evidence="9">
    <location>
        <begin position="85"/>
        <end position="104"/>
    </location>
</feature>
<dbReference type="PRINTS" id="PR02001">
    <property type="entry name" value="GCR1CAMPR"/>
</dbReference>
<dbReference type="PANTHER" id="PTHR23112:SF0">
    <property type="entry name" value="TRANSMEMBRANE PROTEIN 116"/>
    <property type="match status" value="1"/>
</dbReference>
<dbReference type="GO" id="GO:0004930">
    <property type="term" value="F:G protein-coupled receptor activity"/>
    <property type="evidence" value="ECO:0007669"/>
    <property type="project" value="UniProtKB-KW"/>
</dbReference>
<sequence length="398" mass="43292">MAVSYLSSSEQDGLLAAAQACATFSLLGSLFIIFCYARYKHLRKLSFTLVLFLAISDVGADITYFMGNPEDNRAACVAQGALQQFFQMAQILWAVAIACVLRDVTVNLRMYHPHEQSALMRRFHVAVWGSALLSTLLPFTTDSYGSTGSWCWIETNPGSDVDVGTMWRYLVLYCPLWAAIVFNIKVYVRIFSVVRRFSTEIAGGASAVGPSAEQQTRMTKFSKRLVWYPAVLIASWTFATINRIQNAIDPDHPVFGLFLLHTSLVAFQGFFNALVYGSTDAVKASVVQELLVERCLKASGACRGGRGESGQRDNNGLDPEDAEDSSMGMGTTGNRYNDESLGGFGDGEMDATGEHEHGGSASGARVSGVDATGISNDLKTNDDDESVEVYSGTSKQGW</sequence>
<accession>D8LJZ4</accession>
<feature type="transmembrane region" description="Helical" evidence="9">
    <location>
        <begin position="254"/>
        <end position="275"/>
    </location>
</feature>
<keyword evidence="12" id="KW-1185">Reference proteome</keyword>
<keyword evidence="4" id="KW-0297">G-protein coupled receptor</keyword>
<keyword evidence="3 9" id="KW-1133">Transmembrane helix</keyword>
<feature type="transmembrane region" description="Helical" evidence="9">
    <location>
        <begin position="166"/>
        <end position="188"/>
    </location>
</feature>
<evidence type="ECO:0000256" key="3">
    <source>
        <dbReference type="ARBA" id="ARBA00022989"/>
    </source>
</evidence>
<evidence type="ECO:0000256" key="9">
    <source>
        <dbReference type="SAM" id="Phobius"/>
    </source>
</evidence>
<feature type="transmembrane region" description="Helical" evidence="9">
    <location>
        <begin position="125"/>
        <end position="146"/>
    </location>
</feature>
<feature type="transmembrane region" description="Helical" evidence="9">
    <location>
        <begin position="14"/>
        <end position="35"/>
    </location>
</feature>
<dbReference type="PROSITE" id="PS50261">
    <property type="entry name" value="G_PROTEIN_RECEP_F2_4"/>
    <property type="match status" value="1"/>
</dbReference>
<keyword evidence="2 9" id="KW-0812">Transmembrane</keyword>
<dbReference type="AlphaFoldDB" id="D8LJZ4"/>
<dbReference type="OrthoDB" id="100006at2759"/>
<dbReference type="PRINTS" id="PR02000">
    <property type="entry name" value="GCR1PLANT"/>
</dbReference>
<evidence type="ECO:0000313" key="11">
    <source>
        <dbReference type="EMBL" id="CBN74463.1"/>
    </source>
</evidence>
<protein>
    <submittedName>
        <fullName evidence="11">G-protein coupled receptor</fullName>
    </submittedName>
</protein>
<dbReference type="InterPro" id="IPR022343">
    <property type="entry name" value="GCR1-cAMP_receptor"/>
</dbReference>
<dbReference type="PANTHER" id="PTHR23112">
    <property type="entry name" value="G PROTEIN-COUPLED RECEPTOR 157-RELATED"/>
    <property type="match status" value="1"/>
</dbReference>
<dbReference type="GO" id="GO:0007166">
    <property type="term" value="P:cell surface receptor signaling pathway"/>
    <property type="evidence" value="ECO:0007669"/>
    <property type="project" value="InterPro"/>
</dbReference>
<feature type="domain" description="G-protein coupled receptors family 2 profile 2" evidence="10">
    <location>
        <begin position="14"/>
        <end position="280"/>
    </location>
</feature>
<dbReference type="Gene3D" id="1.20.1070.10">
    <property type="entry name" value="Rhodopsin 7-helix transmembrane proteins"/>
    <property type="match status" value="1"/>
</dbReference>
<keyword evidence="6 11" id="KW-0675">Receptor</keyword>
<dbReference type="Pfam" id="PF05462">
    <property type="entry name" value="Dicty_CAR"/>
    <property type="match status" value="1"/>
</dbReference>
<comment type="subcellular location">
    <subcellularLocation>
        <location evidence="1">Membrane</location>
        <topology evidence="1">Multi-pass membrane protein</topology>
    </subcellularLocation>
</comment>
<proteinExistence type="predicted"/>
<keyword evidence="7" id="KW-0807">Transducer</keyword>
<dbReference type="OMA" id="FYSPDMT"/>
<dbReference type="InParanoid" id="D8LJZ4"/>
<evidence type="ECO:0000256" key="6">
    <source>
        <dbReference type="ARBA" id="ARBA00023170"/>
    </source>
</evidence>
<feature type="region of interest" description="Disordered" evidence="8">
    <location>
        <begin position="301"/>
        <end position="398"/>
    </location>
</feature>